<dbReference type="InterPro" id="IPR036591">
    <property type="entry name" value="YggU-like_sf"/>
</dbReference>
<dbReference type="HAMAP" id="MF_00634">
    <property type="entry name" value="UPF0235"/>
    <property type="match status" value="1"/>
</dbReference>
<proteinExistence type="inferred from homology"/>
<organism evidence="3 4">
    <name type="scientific">Victivallis lenta</name>
    <dbReference type="NCBI Taxonomy" id="2606640"/>
    <lineage>
        <taxon>Bacteria</taxon>
        <taxon>Pseudomonadati</taxon>
        <taxon>Lentisphaerota</taxon>
        <taxon>Lentisphaeria</taxon>
        <taxon>Victivallales</taxon>
        <taxon>Victivallaceae</taxon>
        <taxon>Victivallis</taxon>
    </lineage>
</organism>
<dbReference type="PANTHER" id="PTHR13420:SF7">
    <property type="entry name" value="UPF0235 PROTEIN C15ORF40"/>
    <property type="match status" value="1"/>
</dbReference>
<dbReference type="SMART" id="SM01152">
    <property type="entry name" value="DUF167"/>
    <property type="match status" value="1"/>
</dbReference>
<dbReference type="NCBIfam" id="TIGR00251">
    <property type="entry name" value="DUF167 family protein"/>
    <property type="match status" value="1"/>
</dbReference>
<evidence type="ECO:0000313" key="4">
    <source>
        <dbReference type="Proteomes" id="UP000435649"/>
    </source>
</evidence>
<reference evidence="3 4" key="1">
    <citation type="submission" date="2019-08" db="EMBL/GenBank/DDBJ databases">
        <title>In-depth cultivation of the pig gut microbiome towards novel bacterial diversity and tailored functional studies.</title>
        <authorList>
            <person name="Wylensek D."/>
            <person name="Hitch T.C.A."/>
            <person name="Clavel T."/>
        </authorList>
    </citation>
    <scope>NUCLEOTIDE SEQUENCE [LARGE SCALE GENOMIC DNA]</scope>
    <source>
        <strain evidence="3 4">BBE-744-WT-12</strain>
    </source>
</reference>
<sequence>MELPSRAFKAVDGGTLLVCRVQPGASKSGIAGAYGEDCVKITLASPPVDGKANQALCRLIAELCGVPKGRVEIASGHASRSKALRIAGIPPGELRALLSEEMK</sequence>
<accession>A0A844G548</accession>
<dbReference type="InterPro" id="IPR003746">
    <property type="entry name" value="DUF167"/>
</dbReference>
<evidence type="ECO:0000313" key="3">
    <source>
        <dbReference type="EMBL" id="MST98263.1"/>
    </source>
</evidence>
<evidence type="ECO:0000256" key="2">
    <source>
        <dbReference type="HAMAP-Rule" id="MF_00634"/>
    </source>
</evidence>
<dbReference type="EMBL" id="VUNS01000017">
    <property type="protein sequence ID" value="MST98263.1"/>
    <property type="molecule type" value="Genomic_DNA"/>
</dbReference>
<name>A0A844G548_9BACT</name>
<dbReference type="RefSeq" id="WP_106054658.1">
    <property type="nucleotide sequence ID" value="NZ_CALXOB010000019.1"/>
</dbReference>
<comment type="similarity">
    <text evidence="1 2">Belongs to the UPF0235 family.</text>
</comment>
<dbReference type="AlphaFoldDB" id="A0A844G548"/>
<keyword evidence="4" id="KW-1185">Reference proteome</keyword>
<dbReference type="Pfam" id="PF02594">
    <property type="entry name" value="DUF167"/>
    <property type="match status" value="1"/>
</dbReference>
<protein>
    <recommendedName>
        <fullName evidence="2">UPF0235 protein FYJ85_14560</fullName>
    </recommendedName>
</protein>
<comment type="caution">
    <text evidence="3">The sequence shown here is derived from an EMBL/GenBank/DDBJ whole genome shotgun (WGS) entry which is preliminary data.</text>
</comment>
<dbReference type="Gene3D" id="3.30.1200.10">
    <property type="entry name" value="YggU-like"/>
    <property type="match status" value="1"/>
</dbReference>
<evidence type="ECO:0000256" key="1">
    <source>
        <dbReference type="ARBA" id="ARBA00010364"/>
    </source>
</evidence>
<gene>
    <name evidence="3" type="ORF">FYJ85_14560</name>
</gene>
<dbReference type="Proteomes" id="UP000435649">
    <property type="component" value="Unassembled WGS sequence"/>
</dbReference>
<dbReference type="PANTHER" id="PTHR13420">
    <property type="entry name" value="UPF0235 PROTEIN C15ORF40"/>
    <property type="match status" value="1"/>
</dbReference>
<dbReference type="GO" id="GO:0005737">
    <property type="term" value="C:cytoplasm"/>
    <property type="evidence" value="ECO:0007669"/>
    <property type="project" value="TreeGrafter"/>
</dbReference>
<dbReference type="SUPFAM" id="SSF69786">
    <property type="entry name" value="YggU-like"/>
    <property type="match status" value="1"/>
</dbReference>